<evidence type="ECO:0000313" key="3">
    <source>
        <dbReference type="Proteomes" id="UP000027647"/>
    </source>
</evidence>
<dbReference type="STRING" id="1044.EH31_16915"/>
<comment type="caution">
    <text evidence="2">The sequence shown here is derived from an EMBL/GenBank/DDBJ whole genome shotgun (WGS) entry which is preliminary data.</text>
</comment>
<evidence type="ECO:0000313" key="2">
    <source>
        <dbReference type="EMBL" id="KEO88637.1"/>
    </source>
</evidence>
<dbReference type="InterPro" id="IPR032708">
    <property type="entry name" value="McjB_C"/>
</dbReference>
<dbReference type="Proteomes" id="UP000027647">
    <property type="component" value="Unassembled WGS sequence"/>
</dbReference>
<evidence type="ECO:0000259" key="1">
    <source>
        <dbReference type="Pfam" id="PF13471"/>
    </source>
</evidence>
<organism evidence="2 3">
    <name type="scientific">Erythrobacter longus</name>
    <dbReference type="NCBI Taxonomy" id="1044"/>
    <lineage>
        <taxon>Bacteria</taxon>
        <taxon>Pseudomonadati</taxon>
        <taxon>Pseudomonadota</taxon>
        <taxon>Alphaproteobacteria</taxon>
        <taxon>Sphingomonadales</taxon>
        <taxon>Erythrobacteraceae</taxon>
        <taxon>Erythrobacter/Porphyrobacter group</taxon>
        <taxon>Erythrobacter</taxon>
    </lineage>
</organism>
<protein>
    <recommendedName>
        <fullName evidence="1">Microcin J25-processing protein McjB C-terminal domain-containing protein</fullName>
    </recommendedName>
</protein>
<proteinExistence type="predicted"/>
<sequence>MMNLAQSPHIPETGKLPGVRDIPWLSVYAVRGFWELVRARLIFERLEAKAIPARNKKAKAAAAIEQPISPARLARISYVIPRLSDRLPWRSDCVIQAIAAQNWLSSLGAASEIQIGVENPKDGEFGAHAWLLYRESVITGGDIAQYHVILTESDG</sequence>
<dbReference type="EMBL" id="JMIW01000009">
    <property type="protein sequence ID" value="KEO88637.1"/>
    <property type="molecule type" value="Genomic_DNA"/>
</dbReference>
<reference evidence="2 3" key="1">
    <citation type="submission" date="2014-04" db="EMBL/GenBank/DDBJ databases">
        <title>A comprehensive comparison of genomes of Erythrobacter spp. strains.</title>
        <authorList>
            <person name="Zheng Q."/>
        </authorList>
    </citation>
    <scope>NUCLEOTIDE SEQUENCE [LARGE SCALE GENOMIC DNA]</scope>
    <source>
        <strain evidence="2 3">DSM 6997</strain>
    </source>
</reference>
<feature type="domain" description="Microcin J25-processing protein McjB C-terminal" evidence="1">
    <location>
        <begin position="36"/>
        <end position="151"/>
    </location>
</feature>
<keyword evidence="3" id="KW-1185">Reference proteome</keyword>
<dbReference type="NCBIfam" id="NF033537">
    <property type="entry name" value="lasso_biosyn_B2"/>
    <property type="match status" value="1"/>
</dbReference>
<dbReference type="InterPro" id="IPR053521">
    <property type="entry name" value="McjB-like"/>
</dbReference>
<gene>
    <name evidence="2" type="ORF">EH31_16915</name>
</gene>
<name>A0A074MSR3_ERYLO</name>
<accession>A0A074MSR3</accession>
<dbReference type="AlphaFoldDB" id="A0A074MSR3"/>
<dbReference type="Pfam" id="PF13471">
    <property type="entry name" value="Transglut_core3"/>
    <property type="match status" value="1"/>
</dbReference>